<dbReference type="KEGG" id="zpl:ZBT109_0482"/>
<dbReference type="InterPro" id="IPR004398">
    <property type="entry name" value="RNA_MeTrfase_RsmD"/>
</dbReference>
<dbReference type="Gene3D" id="3.40.50.150">
    <property type="entry name" value="Vaccinia Virus protein VP39"/>
    <property type="match status" value="1"/>
</dbReference>
<keyword evidence="1 3" id="KW-0489">Methyltransferase</keyword>
<keyword evidence="2" id="KW-0808">Transferase</keyword>
<dbReference type="STRING" id="1123510.GCA_000620025_00681"/>
<name>A0A348HCB8_9GAMM</name>
<dbReference type="Proteomes" id="UP000267342">
    <property type="component" value="Chromosome"/>
</dbReference>
<dbReference type="PANTHER" id="PTHR43542:SF1">
    <property type="entry name" value="METHYLTRANSFERASE"/>
    <property type="match status" value="1"/>
</dbReference>
<organism evidence="3 4">
    <name type="scientific">Zymobacter palmae</name>
    <dbReference type="NCBI Taxonomy" id="33074"/>
    <lineage>
        <taxon>Bacteria</taxon>
        <taxon>Pseudomonadati</taxon>
        <taxon>Pseudomonadota</taxon>
        <taxon>Gammaproteobacteria</taxon>
        <taxon>Oceanospirillales</taxon>
        <taxon>Halomonadaceae</taxon>
        <taxon>Zymobacter group</taxon>
        <taxon>Zymobacter</taxon>
    </lineage>
</organism>
<dbReference type="EMBL" id="AP018933">
    <property type="protein sequence ID" value="BBG29270.1"/>
    <property type="molecule type" value="Genomic_DNA"/>
</dbReference>
<dbReference type="GO" id="GO:0031167">
    <property type="term" value="P:rRNA methylation"/>
    <property type="evidence" value="ECO:0007669"/>
    <property type="project" value="InterPro"/>
</dbReference>
<dbReference type="SUPFAM" id="SSF53335">
    <property type="entry name" value="S-adenosyl-L-methionine-dependent methyltransferases"/>
    <property type="match status" value="1"/>
</dbReference>
<evidence type="ECO:0000256" key="1">
    <source>
        <dbReference type="ARBA" id="ARBA00022603"/>
    </source>
</evidence>
<proteinExistence type="predicted"/>
<protein>
    <submittedName>
        <fullName evidence="3">N6-adenine-specific methylase</fullName>
    </submittedName>
</protein>
<keyword evidence="4" id="KW-1185">Reference proteome</keyword>
<gene>
    <name evidence="3" type="ORF">ZBT109_0482</name>
</gene>
<dbReference type="PANTHER" id="PTHR43542">
    <property type="entry name" value="METHYLTRANSFERASE"/>
    <property type="match status" value="1"/>
</dbReference>
<dbReference type="Pfam" id="PF03602">
    <property type="entry name" value="Cons_hypoth95"/>
    <property type="match status" value="1"/>
</dbReference>
<evidence type="ECO:0000313" key="3">
    <source>
        <dbReference type="EMBL" id="BBG29270.1"/>
    </source>
</evidence>
<dbReference type="InterPro" id="IPR029063">
    <property type="entry name" value="SAM-dependent_MTases_sf"/>
</dbReference>
<reference evidence="3 4" key="1">
    <citation type="submission" date="2018-09" db="EMBL/GenBank/DDBJ databases">
        <title>Zymobacter palmae IAM14233 (=T109) whole genome analysis.</title>
        <authorList>
            <person name="Yanase H."/>
        </authorList>
    </citation>
    <scope>NUCLEOTIDE SEQUENCE [LARGE SCALE GENOMIC DNA]</scope>
    <source>
        <strain evidence="3 4">IAM14233</strain>
    </source>
</reference>
<accession>A0A348HCB8</accession>
<sequence>MSESLPKRHGQDRNGTIAWLLEREQRSSRAPYPHRSNFVIMAPRRPVRTPRRKGAAPTHSGRIRLIGGTYRRRLLPVIDSPGLRPTPDRVRETLFNWLGLHVAGAEVLDLFSGTGALGLEALSRGARHVHLVEQQPRVAECLRSNITTLDASAQATVHIQDALHWLQQPAPAVPFDLMFLDPPFRKALAAPCCQLLEEGGWLSDGAFIYLEVESELAFTPPLHWQLHRETHAGESHGLLFQRNLPDNA</sequence>
<evidence type="ECO:0000256" key="2">
    <source>
        <dbReference type="ARBA" id="ARBA00022679"/>
    </source>
</evidence>
<evidence type="ECO:0000313" key="4">
    <source>
        <dbReference type="Proteomes" id="UP000267342"/>
    </source>
</evidence>
<dbReference type="CDD" id="cd02440">
    <property type="entry name" value="AdoMet_MTases"/>
    <property type="match status" value="1"/>
</dbReference>
<dbReference type="AlphaFoldDB" id="A0A348HCB8"/>
<dbReference type="GO" id="GO:0008168">
    <property type="term" value="F:methyltransferase activity"/>
    <property type="evidence" value="ECO:0007669"/>
    <property type="project" value="UniProtKB-KW"/>
</dbReference>
<dbReference type="NCBIfam" id="TIGR00095">
    <property type="entry name" value="16S rRNA (guanine(966)-N(2))-methyltransferase RsmD"/>
    <property type="match status" value="1"/>
</dbReference>